<keyword evidence="2" id="KW-1185">Reference proteome</keyword>
<dbReference type="Proteomes" id="UP000069940">
    <property type="component" value="Unassembled WGS sequence"/>
</dbReference>
<reference evidence="2" key="1">
    <citation type="journal article" date="2015" name="Proc. Natl. Acad. Sci. U.S.A.">
        <title>Genome sequence of the Asian Tiger mosquito, Aedes albopictus, reveals insights into its biology, genetics, and evolution.</title>
        <authorList>
            <person name="Chen X.G."/>
            <person name="Jiang X."/>
            <person name="Gu J."/>
            <person name="Xu M."/>
            <person name="Wu Y."/>
            <person name="Deng Y."/>
            <person name="Zhang C."/>
            <person name="Bonizzoni M."/>
            <person name="Dermauw W."/>
            <person name="Vontas J."/>
            <person name="Armbruster P."/>
            <person name="Huang X."/>
            <person name="Yang Y."/>
            <person name="Zhang H."/>
            <person name="He W."/>
            <person name="Peng H."/>
            <person name="Liu Y."/>
            <person name="Wu K."/>
            <person name="Chen J."/>
            <person name="Lirakis M."/>
            <person name="Topalis P."/>
            <person name="Van Leeuwen T."/>
            <person name="Hall A.B."/>
            <person name="Jiang X."/>
            <person name="Thorpe C."/>
            <person name="Mueller R.L."/>
            <person name="Sun C."/>
            <person name="Waterhouse R.M."/>
            <person name="Yan G."/>
            <person name="Tu Z.J."/>
            <person name="Fang X."/>
            <person name="James A.A."/>
        </authorList>
    </citation>
    <scope>NUCLEOTIDE SEQUENCE [LARGE SCALE GENOMIC DNA]</scope>
    <source>
        <strain evidence="2">Foshan</strain>
    </source>
</reference>
<evidence type="ECO:0008006" key="3">
    <source>
        <dbReference type="Google" id="ProtNLM"/>
    </source>
</evidence>
<proteinExistence type="predicted"/>
<dbReference type="RefSeq" id="XP_062714340.1">
    <property type="nucleotide sequence ID" value="XM_062858356.1"/>
</dbReference>
<evidence type="ECO:0000313" key="2">
    <source>
        <dbReference type="Proteomes" id="UP000069940"/>
    </source>
</evidence>
<accession>A0ABM1ZBF8</accession>
<sequence>MWKNLNKVVGRNHDTEGRIELQDEQEDPTQGKSVANIFNEYFCTVGPQLASSISSTRDINKFGSLTPSSNAVFLRPTTRQEVIILIKELDANKSCGADEIPASFVKQHHNIFSELLENVFNHSIDTGRFPDFLKIAKVIPVHKGGDKTLANNYRPISILSYKTPVLSGNGLIKPHIIRCPQCRATVQAVPPSVAS</sequence>
<dbReference type="PANTHER" id="PTHR19446">
    <property type="entry name" value="REVERSE TRANSCRIPTASES"/>
    <property type="match status" value="1"/>
</dbReference>
<dbReference type="EnsemblMetazoa" id="AALFPA23_016872.R24646">
    <property type="protein sequence ID" value="AALFPA23_016872.P24646"/>
    <property type="gene ID" value="AALFPA23_016872"/>
</dbReference>
<reference evidence="1" key="2">
    <citation type="submission" date="2025-05" db="UniProtKB">
        <authorList>
            <consortium name="EnsemblMetazoa"/>
        </authorList>
    </citation>
    <scope>IDENTIFICATION</scope>
    <source>
        <strain evidence="1">Foshan</strain>
    </source>
</reference>
<organism evidence="1 2">
    <name type="scientific">Aedes albopictus</name>
    <name type="common">Asian tiger mosquito</name>
    <name type="synonym">Stegomyia albopicta</name>
    <dbReference type="NCBI Taxonomy" id="7160"/>
    <lineage>
        <taxon>Eukaryota</taxon>
        <taxon>Metazoa</taxon>
        <taxon>Ecdysozoa</taxon>
        <taxon>Arthropoda</taxon>
        <taxon>Hexapoda</taxon>
        <taxon>Insecta</taxon>
        <taxon>Pterygota</taxon>
        <taxon>Neoptera</taxon>
        <taxon>Endopterygota</taxon>
        <taxon>Diptera</taxon>
        <taxon>Nematocera</taxon>
        <taxon>Culicoidea</taxon>
        <taxon>Culicidae</taxon>
        <taxon>Culicinae</taxon>
        <taxon>Aedini</taxon>
        <taxon>Aedes</taxon>
        <taxon>Stegomyia</taxon>
    </lineage>
</organism>
<name>A0ABM1ZBF8_AEDAL</name>
<protein>
    <recommendedName>
        <fullName evidence="3">Reverse transcriptase</fullName>
    </recommendedName>
</protein>
<evidence type="ECO:0000313" key="1">
    <source>
        <dbReference type="EnsemblMetazoa" id="AALFPA23_016872.P24646"/>
    </source>
</evidence>
<dbReference type="GeneID" id="134291074"/>